<dbReference type="Pfam" id="PF14113">
    <property type="entry name" value="Tae4"/>
    <property type="match status" value="1"/>
</dbReference>
<protein>
    <recommendedName>
        <fullName evidence="5">Type VI secretion system (T6SS), amidase effector protein 4</fullName>
    </recommendedName>
</protein>
<evidence type="ECO:0000313" key="1">
    <source>
        <dbReference type="EMBL" id="AZA84433.1"/>
    </source>
</evidence>
<dbReference type="AlphaFoldDB" id="A0A3G6RIL4"/>
<evidence type="ECO:0000313" key="2">
    <source>
        <dbReference type="EMBL" id="PNW14552.1"/>
    </source>
</evidence>
<dbReference type="InterPro" id="IPR025562">
    <property type="entry name" value="Tae4"/>
</dbReference>
<gene>
    <name evidence="2" type="ORF">C1637_06210</name>
    <name evidence="1" type="ORF">EG342_22180</name>
</gene>
<dbReference type="Proteomes" id="UP000236262">
    <property type="component" value="Unassembled WGS sequence"/>
</dbReference>
<evidence type="ECO:0008006" key="5">
    <source>
        <dbReference type="Google" id="ProtNLM"/>
    </source>
</evidence>
<dbReference type="KEGG" id="clac:EG342_22180"/>
<organism evidence="2 3">
    <name type="scientific">Chryseobacterium lactis</name>
    <dbReference type="NCBI Taxonomy" id="1241981"/>
    <lineage>
        <taxon>Bacteria</taxon>
        <taxon>Pseudomonadati</taxon>
        <taxon>Bacteroidota</taxon>
        <taxon>Flavobacteriia</taxon>
        <taxon>Flavobacteriales</taxon>
        <taxon>Weeksellaceae</taxon>
        <taxon>Chryseobacterium group</taxon>
        <taxon>Chryseobacterium</taxon>
    </lineage>
</organism>
<sequence length="196" mass="22138">MSMRINNFIPIFLEQRRGIIATSGNKQTKPIKIKRPKWDDVYHGYPKVNPGTPSENDMPASKVFTTIFGSNYDKTVFSNACATRVSLGLINAKIKVKTEYTIKEGPNKDKGITVSAANMGTWLKEKQFGKPDEEIKNPKSFNEVADKIGDRKGIYILISNDARWASGHATLWHDGNAIGGHNYYEHAKVIYFWELK</sequence>
<dbReference type="OrthoDB" id="1262040at2"/>
<dbReference type="EMBL" id="CP033924">
    <property type="protein sequence ID" value="AZA84433.1"/>
    <property type="molecule type" value="Genomic_DNA"/>
</dbReference>
<reference evidence="1 4" key="2">
    <citation type="submission" date="2018-11" db="EMBL/GenBank/DDBJ databases">
        <title>Proposal to divide the Flavobacteriaceae and reorganize its genera based on Amino Acid Identity values calculated from whole genome sequences.</title>
        <authorList>
            <person name="Nicholson A.C."/>
            <person name="Gulvik C.A."/>
            <person name="Whitney A.M."/>
            <person name="Humrighouse B.W."/>
            <person name="Bell M."/>
            <person name="Holmes B."/>
            <person name="Steigerwalt A.G."/>
            <person name="Villarma A."/>
            <person name="Sheth M."/>
            <person name="Batra D."/>
            <person name="Pryor J."/>
            <person name="Bernardet J.-F."/>
            <person name="Hugo C."/>
            <person name="Kampfer P."/>
            <person name="Newman J."/>
            <person name="McQuiston J.R."/>
        </authorList>
    </citation>
    <scope>NUCLEOTIDE SEQUENCE [LARGE SCALE GENOMIC DNA]</scope>
    <source>
        <strain evidence="1 4">KC_1864</strain>
    </source>
</reference>
<evidence type="ECO:0000313" key="4">
    <source>
        <dbReference type="Proteomes" id="UP000279972"/>
    </source>
</evidence>
<keyword evidence="4" id="KW-1185">Reference proteome</keyword>
<evidence type="ECO:0000313" key="3">
    <source>
        <dbReference type="Proteomes" id="UP000236262"/>
    </source>
</evidence>
<name>A0A3G6RIL4_CHRLC</name>
<accession>A0A3G6RIL4</accession>
<dbReference type="Gene3D" id="3.90.1720.70">
    <property type="match status" value="1"/>
</dbReference>
<dbReference type="EMBL" id="PPEH01000002">
    <property type="protein sequence ID" value="PNW14552.1"/>
    <property type="molecule type" value="Genomic_DNA"/>
</dbReference>
<reference evidence="2 3" key="1">
    <citation type="submission" date="2018-01" db="EMBL/GenBank/DDBJ databases">
        <title>Draft genome sequences of Chryseobacterium lactis NCTC11390, Chryseobacterium oncorhynchi 701B-08, and Chryseobacterium viscerum 687B-08.</title>
        <authorList>
            <person name="Jeong J.-J."/>
            <person name="Lee Y.J."/>
            <person name="Park B."/>
            <person name="Choi I.-G."/>
            <person name="Kim K.D."/>
        </authorList>
    </citation>
    <scope>NUCLEOTIDE SEQUENCE [LARGE SCALE GENOMIC DNA]</scope>
    <source>
        <strain evidence="2 3">NCTC11390</strain>
    </source>
</reference>
<proteinExistence type="predicted"/>
<dbReference type="Proteomes" id="UP000279972">
    <property type="component" value="Chromosome"/>
</dbReference>